<keyword evidence="4 5" id="KW-0408">Iron</keyword>
<keyword evidence="5" id="KW-0560">Oxidoreductase</keyword>
<keyword evidence="5" id="KW-0349">Heme</keyword>
<protein>
    <recommendedName>
        <fullName evidence="8">Cytochrome P450</fullName>
    </recommendedName>
</protein>
<dbReference type="PRINTS" id="PR00465">
    <property type="entry name" value="EP450IV"/>
</dbReference>
<accession>A0ABR4A150</accession>
<evidence type="ECO:0000256" key="2">
    <source>
        <dbReference type="ARBA" id="ARBA00010617"/>
    </source>
</evidence>
<organism evidence="6 7">
    <name type="scientific">Stereocaulon virgatum</name>
    <dbReference type="NCBI Taxonomy" id="373712"/>
    <lineage>
        <taxon>Eukaryota</taxon>
        <taxon>Fungi</taxon>
        <taxon>Dikarya</taxon>
        <taxon>Ascomycota</taxon>
        <taxon>Pezizomycotina</taxon>
        <taxon>Lecanoromycetes</taxon>
        <taxon>OSLEUM clade</taxon>
        <taxon>Lecanoromycetidae</taxon>
        <taxon>Lecanorales</taxon>
        <taxon>Lecanorineae</taxon>
        <taxon>Stereocaulaceae</taxon>
        <taxon>Stereocaulon</taxon>
    </lineage>
</organism>
<evidence type="ECO:0000313" key="7">
    <source>
        <dbReference type="Proteomes" id="UP001590950"/>
    </source>
</evidence>
<evidence type="ECO:0000256" key="3">
    <source>
        <dbReference type="ARBA" id="ARBA00022723"/>
    </source>
</evidence>
<evidence type="ECO:0000313" key="6">
    <source>
        <dbReference type="EMBL" id="KAL2039672.1"/>
    </source>
</evidence>
<evidence type="ECO:0000256" key="5">
    <source>
        <dbReference type="RuleBase" id="RU000461"/>
    </source>
</evidence>
<dbReference type="PROSITE" id="PS00086">
    <property type="entry name" value="CYTOCHROME_P450"/>
    <property type="match status" value="1"/>
</dbReference>
<sequence length="534" mass="58967">MAQAWRTISTANPTKTPVVLLLILLIPSVHRLYFAPPRHIPAIPLARLTSLPLYAICYLGIEGRVLRHYHLKYNTKLLIVGPNSVSVSDPAAVRGIYITAGGFPKDDRYRNFNLGPVVSIFSAIDTEYRDKRAKAVAPLFAPSRLRTASEKDGVIGSSVAEFVDQFRAFKQAGVKVDIVDLCARLSIDVVTGYLLGEKYGGLSEHAHFPVESRERQDLKLSANPFIMAIVAFSRFSLLPSWVFKLLYSLFTHLNKNEEVVTSFVKLDQFTNRVMGNVARPPSSAVKAREESAASFYQARLLQAGISPAEAAAQSKAIIFAGADSTAVILATILFHLVQNPNARGRLLKEIRGSKENVVAQDPQSLPYLRAVVKEGLRLGMANPTRLTRVVPASSSAAGFNVDGVHVSPRTVVGCAAYLLHHGPDLFPEPFAFRPGRWFQNEKEVQIGEKSLDGANDGEGLYRPEMDRSMVPFGAGLRSCIGKALAQQQLYEAVFALVDSEVLEDGARTVQQKIEMKEWFNGEIKWHKLEVDWVR</sequence>
<dbReference type="InterPro" id="IPR001128">
    <property type="entry name" value="Cyt_P450"/>
</dbReference>
<dbReference type="InterPro" id="IPR017972">
    <property type="entry name" value="Cyt_P450_CS"/>
</dbReference>
<gene>
    <name evidence="6" type="ORF">N7G274_007531</name>
</gene>
<dbReference type="CDD" id="cd11062">
    <property type="entry name" value="CYP58-like"/>
    <property type="match status" value="1"/>
</dbReference>
<dbReference type="Pfam" id="PF00067">
    <property type="entry name" value="p450"/>
    <property type="match status" value="1"/>
</dbReference>
<comment type="similarity">
    <text evidence="2 5">Belongs to the cytochrome P450 family.</text>
</comment>
<proteinExistence type="inferred from homology"/>
<comment type="cofactor">
    <cofactor evidence="1">
        <name>heme</name>
        <dbReference type="ChEBI" id="CHEBI:30413"/>
    </cofactor>
</comment>
<dbReference type="InterPro" id="IPR036396">
    <property type="entry name" value="Cyt_P450_sf"/>
</dbReference>
<dbReference type="PRINTS" id="PR00385">
    <property type="entry name" value="P450"/>
</dbReference>
<dbReference type="EMBL" id="JBEFKJ010000024">
    <property type="protein sequence ID" value="KAL2039672.1"/>
    <property type="molecule type" value="Genomic_DNA"/>
</dbReference>
<dbReference type="InterPro" id="IPR002403">
    <property type="entry name" value="Cyt_P450_E_grp-IV"/>
</dbReference>
<dbReference type="Proteomes" id="UP001590950">
    <property type="component" value="Unassembled WGS sequence"/>
</dbReference>
<evidence type="ECO:0000256" key="1">
    <source>
        <dbReference type="ARBA" id="ARBA00001971"/>
    </source>
</evidence>
<name>A0ABR4A150_9LECA</name>
<keyword evidence="7" id="KW-1185">Reference proteome</keyword>
<dbReference type="Gene3D" id="1.10.630.10">
    <property type="entry name" value="Cytochrome P450"/>
    <property type="match status" value="1"/>
</dbReference>
<dbReference type="PANTHER" id="PTHR24305">
    <property type="entry name" value="CYTOCHROME P450"/>
    <property type="match status" value="1"/>
</dbReference>
<evidence type="ECO:0008006" key="8">
    <source>
        <dbReference type="Google" id="ProtNLM"/>
    </source>
</evidence>
<evidence type="ECO:0000256" key="4">
    <source>
        <dbReference type="ARBA" id="ARBA00023004"/>
    </source>
</evidence>
<keyword evidence="5" id="KW-0503">Monooxygenase</keyword>
<dbReference type="PANTHER" id="PTHR24305:SF156">
    <property type="entry name" value="P450, PUTATIVE (EUROFUNG)-RELATED"/>
    <property type="match status" value="1"/>
</dbReference>
<comment type="caution">
    <text evidence="6">The sequence shown here is derived from an EMBL/GenBank/DDBJ whole genome shotgun (WGS) entry which is preliminary data.</text>
</comment>
<dbReference type="SUPFAM" id="SSF48264">
    <property type="entry name" value="Cytochrome P450"/>
    <property type="match status" value="1"/>
</dbReference>
<keyword evidence="3 5" id="KW-0479">Metal-binding</keyword>
<dbReference type="InterPro" id="IPR050121">
    <property type="entry name" value="Cytochrome_P450_monoxygenase"/>
</dbReference>
<reference evidence="6 7" key="1">
    <citation type="submission" date="2024-09" db="EMBL/GenBank/DDBJ databases">
        <title>Rethinking Asexuality: The Enigmatic Case of Functional Sexual Genes in Lepraria (Stereocaulaceae).</title>
        <authorList>
            <person name="Doellman M."/>
            <person name="Sun Y."/>
            <person name="Barcenas-Pena A."/>
            <person name="Lumbsch H.T."/>
            <person name="Grewe F."/>
        </authorList>
    </citation>
    <scope>NUCLEOTIDE SEQUENCE [LARGE SCALE GENOMIC DNA]</scope>
    <source>
        <strain evidence="6 7">Mercado 3170</strain>
    </source>
</reference>